<dbReference type="EMBL" id="MNCJ02000319">
    <property type="protein sequence ID" value="KAF5812375.1"/>
    <property type="molecule type" value="Genomic_DNA"/>
</dbReference>
<evidence type="ECO:0000256" key="1">
    <source>
        <dbReference type="SAM" id="SignalP"/>
    </source>
</evidence>
<reference evidence="3" key="2">
    <citation type="submission" date="2017-02" db="EMBL/GenBank/DDBJ databases">
        <title>Sunflower complete genome.</title>
        <authorList>
            <person name="Langlade N."/>
            <person name="Munos S."/>
        </authorList>
    </citation>
    <scope>NUCLEOTIDE SEQUENCE [LARGE SCALE GENOMIC DNA]</scope>
    <source>
        <tissue evidence="3">Leaves</tissue>
    </source>
</reference>
<organism evidence="3 4">
    <name type="scientific">Helianthus annuus</name>
    <name type="common">Common sunflower</name>
    <dbReference type="NCBI Taxonomy" id="4232"/>
    <lineage>
        <taxon>Eukaryota</taxon>
        <taxon>Viridiplantae</taxon>
        <taxon>Streptophyta</taxon>
        <taxon>Embryophyta</taxon>
        <taxon>Tracheophyta</taxon>
        <taxon>Spermatophyta</taxon>
        <taxon>Magnoliopsida</taxon>
        <taxon>eudicotyledons</taxon>
        <taxon>Gunneridae</taxon>
        <taxon>Pentapetalae</taxon>
        <taxon>asterids</taxon>
        <taxon>campanulids</taxon>
        <taxon>Asterales</taxon>
        <taxon>Asteraceae</taxon>
        <taxon>Asteroideae</taxon>
        <taxon>Heliantheae alliance</taxon>
        <taxon>Heliantheae</taxon>
        <taxon>Helianthus</taxon>
    </lineage>
</organism>
<feature type="signal peptide" evidence="1">
    <location>
        <begin position="1"/>
        <end position="18"/>
    </location>
</feature>
<dbReference type="EMBL" id="CM007893">
    <property type="protein sequence ID" value="OTG30005.1"/>
    <property type="molecule type" value="Genomic_DNA"/>
</dbReference>
<accession>A0A251V320</accession>
<gene>
    <name evidence="3" type="ORF">HannXRQ_Chr04g0128321</name>
    <name evidence="2" type="ORF">HanXRQr2_Chr04g0191891</name>
</gene>
<keyword evidence="4" id="KW-1185">Reference proteome</keyword>
<evidence type="ECO:0000313" key="3">
    <source>
        <dbReference type="EMBL" id="OTG30005.1"/>
    </source>
</evidence>
<protein>
    <submittedName>
        <fullName evidence="3">Uncharacterized protein</fullName>
    </submittedName>
</protein>
<reference evidence="2 4" key="1">
    <citation type="journal article" date="2017" name="Nature">
        <title>The sunflower genome provides insights into oil metabolism, flowering and Asterid evolution.</title>
        <authorList>
            <person name="Badouin H."/>
            <person name="Gouzy J."/>
            <person name="Grassa C.J."/>
            <person name="Murat F."/>
            <person name="Staton S.E."/>
            <person name="Cottret L."/>
            <person name="Lelandais-Briere C."/>
            <person name="Owens G.L."/>
            <person name="Carrere S."/>
            <person name="Mayjonade B."/>
            <person name="Legrand L."/>
            <person name="Gill N."/>
            <person name="Kane N.C."/>
            <person name="Bowers J.E."/>
            <person name="Hubner S."/>
            <person name="Bellec A."/>
            <person name="Berard A."/>
            <person name="Berges H."/>
            <person name="Blanchet N."/>
            <person name="Boniface M.C."/>
            <person name="Brunel D."/>
            <person name="Catrice O."/>
            <person name="Chaidir N."/>
            <person name="Claudel C."/>
            <person name="Donnadieu C."/>
            <person name="Faraut T."/>
            <person name="Fievet G."/>
            <person name="Helmstetter N."/>
            <person name="King M."/>
            <person name="Knapp S.J."/>
            <person name="Lai Z."/>
            <person name="Le Paslier M.C."/>
            <person name="Lippi Y."/>
            <person name="Lorenzon L."/>
            <person name="Mandel J.R."/>
            <person name="Marage G."/>
            <person name="Marchand G."/>
            <person name="Marquand E."/>
            <person name="Bret-Mestries E."/>
            <person name="Morien E."/>
            <person name="Nambeesan S."/>
            <person name="Nguyen T."/>
            <person name="Pegot-Espagnet P."/>
            <person name="Pouilly N."/>
            <person name="Raftis F."/>
            <person name="Sallet E."/>
            <person name="Schiex T."/>
            <person name="Thomas J."/>
            <person name="Vandecasteele C."/>
            <person name="Vares D."/>
            <person name="Vear F."/>
            <person name="Vautrin S."/>
            <person name="Crespi M."/>
            <person name="Mangin B."/>
            <person name="Burke J.M."/>
            <person name="Salse J."/>
            <person name="Munos S."/>
            <person name="Vincourt P."/>
            <person name="Rieseberg L.H."/>
            <person name="Langlade N.B."/>
        </authorList>
    </citation>
    <scope>NUCLEOTIDE SEQUENCE [LARGE SCALE GENOMIC DNA]</scope>
    <source>
        <strain evidence="4">cv. SF193</strain>
        <tissue evidence="2">Leaves</tissue>
    </source>
</reference>
<feature type="chain" id="PRO_5012852190" evidence="1">
    <location>
        <begin position="19"/>
        <end position="54"/>
    </location>
</feature>
<keyword evidence="1" id="KW-0732">Signal</keyword>
<sequence length="54" mass="5948">MNIIFLNQLFASIRVASCSISSCLCLNSHIKFKISHSNMDLLPSLSSKHVDAVI</sequence>
<dbReference type="Gramene" id="mRNA:HanXRQr2_Chr04g0191891">
    <property type="protein sequence ID" value="CDS:HanXRQr2_Chr04g0191891.1"/>
    <property type="gene ID" value="HanXRQr2_Chr04g0191891"/>
</dbReference>
<evidence type="ECO:0000313" key="2">
    <source>
        <dbReference type="EMBL" id="KAF5812375.1"/>
    </source>
</evidence>
<evidence type="ECO:0000313" key="4">
    <source>
        <dbReference type="Proteomes" id="UP000215914"/>
    </source>
</evidence>
<name>A0A251V320_HELAN</name>
<dbReference type="InParanoid" id="A0A251V320"/>
<dbReference type="Proteomes" id="UP000215914">
    <property type="component" value="Chromosome 4"/>
</dbReference>
<reference evidence="2" key="3">
    <citation type="submission" date="2020-06" db="EMBL/GenBank/DDBJ databases">
        <title>Helianthus annuus Genome sequencing and assembly Release 2.</title>
        <authorList>
            <person name="Gouzy J."/>
            <person name="Langlade N."/>
            <person name="Munos S."/>
        </authorList>
    </citation>
    <scope>NUCLEOTIDE SEQUENCE</scope>
    <source>
        <tissue evidence="2">Leaves</tissue>
    </source>
</reference>
<dbReference type="AlphaFoldDB" id="A0A251V320"/>
<proteinExistence type="predicted"/>